<feature type="signal peptide" evidence="18">
    <location>
        <begin position="1"/>
        <end position="17"/>
    </location>
</feature>
<evidence type="ECO:0000256" key="17">
    <source>
        <dbReference type="RuleBase" id="RU003297"/>
    </source>
</evidence>
<dbReference type="InterPro" id="IPR003918">
    <property type="entry name" value="NADH_UbQ_OxRdtase"/>
</dbReference>
<dbReference type="RefSeq" id="YP_002735118.1">
    <property type="nucleotide sequence ID" value="NC_012465.1"/>
</dbReference>
<evidence type="ECO:0000256" key="11">
    <source>
        <dbReference type="ARBA" id="ARBA00022989"/>
    </source>
</evidence>
<keyword evidence="13 17" id="KW-0830">Ubiquinone</keyword>
<dbReference type="PANTHER" id="PTHR43507">
    <property type="entry name" value="NADH-UBIQUINONE OXIDOREDUCTASE CHAIN 4"/>
    <property type="match status" value="1"/>
</dbReference>
<proteinExistence type="inferred from homology"/>
<dbReference type="EC" id="7.1.1.2" evidence="4 17"/>
<keyword evidence="9" id="KW-1278">Translocase</keyword>
<evidence type="ECO:0000256" key="16">
    <source>
        <dbReference type="ARBA" id="ARBA00049551"/>
    </source>
</evidence>
<dbReference type="GO" id="GO:0048039">
    <property type="term" value="F:ubiquinone binding"/>
    <property type="evidence" value="ECO:0007669"/>
    <property type="project" value="TreeGrafter"/>
</dbReference>
<feature type="transmembrane region" description="Helical" evidence="17">
    <location>
        <begin position="218"/>
        <end position="239"/>
    </location>
</feature>
<comment type="catalytic activity">
    <reaction evidence="16 17">
        <text>a ubiquinone + NADH + 5 H(+)(in) = a ubiquinol + NAD(+) + 4 H(+)(out)</text>
        <dbReference type="Rhea" id="RHEA:29091"/>
        <dbReference type="Rhea" id="RHEA-COMP:9565"/>
        <dbReference type="Rhea" id="RHEA-COMP:9566"/>
        <dbReference type="ChEBI" id="CHEBI:15378"/>
        <dbReference type="ChEBI" id="CHEBI:16389"/>
        <dbReference type="ChEBI" id="CHEBI:17976"/>
        <dbReference type="ChEBI" id="CHEBI:57540"/>
        <dbReference type="ChEBI" id="CHEBI:57945"/>
        <dbReference type="EC" id="7.1.1.2"/>
    </reaction>
</comment>
<dbReference type="EMBL" id="EF222188">
    <property type="protein sequence ID" value="ABM90405.1"/>
    <property type="molecule type" value="Genomic_DNA"/>
</dbReference>
<sequence length="449" mass="50142">MLKILMPTMILIPLAAATKKNTLFPAFLAFSTILATLSLQWLKIPMTLSKHSNPLMSVDQLSSPLLTLSYWLLPVAILASQNHLKHTTQMQKQMFLLCLATLQTFLTIALSSTNLILFFVMFEATLIPTMIIITRWGNQKERLTAGLYFMFYTLISSMPLLIALLFIKHQMNSLNILLITMTSHKPNITLWLACTIAFMVKMPLYGLHLWLPKAHVEAPIAGSMALATILLKLGGYGMMRISPTLFQPQTLHYPFVTLALWGMVMTSLICLRQPDLKSLIAYSSVSHMGLVVTATIIQTPSSLAGATILMVAHGITSSMLFCLANMMYERTGSRMLTTLQGMQTTMPLMATFWLLANLTNMALPPTLNLLGEIMIITATFNWSYPTLILTGSAATITAIYSMHMFSTIHGKAQKDMMIFPPQTREYLVLMLHTIPMLLLMLDPQIIMLT</sequence>
<geneLocation type="mitochondrion" evidence="21"/>
<evidence type="ECO:0000259" key="20">
    <source>
        <dbReference type="Pfam" id="PF01059"/>
    </source>
</evidence>
<dbReference type="GeneID" id="7672106"/>
<comment type="function">
    <text evidence="17">Core subunit of the mitochondrial membrane respiratory chain NADH dehydrogenase (Complex I) which catalyzes electron transfer from NADH through the respiratory chain, using ubiquinone as an electron acceptor. Essential for the catalytic activity and assembly of complex I.</text>
</comment>
<evidence type="ECO:0000256" key="13">
    <source>
        <dbReference type="ARBA" id="ARBA00023075"/>
    </source>
</evidence>
<feature type="transmembrane region" description="Helical" evidence="17">
    <location>
        <begin position="345"/>
        <end position="363"/>
    </location>
</feature>
<feature type="transmembrane region" description="Helical" evidence="17">
    <location>
        <begin position="188"/>
        <end position="211"/>
    </location>
</feature>
<dbReference type="InterPro" id="IPR000260">
    <property type="entry name" value="NADH4_N"/>
</dbReference>
<feature type="transmembrane region" description="Helical" evidence="17">
    <location>
        <begin position="116"/>
        <end position="133"/>
    </location>
</feature>
<evidence type="ECO:0000256" key="15">
    <source>
        <dbReference type="ARBA" id="ARBA00023136"/>
    </source>
</evidence>
<accession>B7S672</accession>
<dbReference type="InterPro" id="IPR001750">
    <property type="entry name" value="ND/Mrp_TM"/>
</dbReference>
<dbReference type="GO" id="GO:0015990">
    <property type="term" value="P:electron transport coupled proton transport"/>
    <property type="evidence" value="ECO:0007669"/>
    <property type="project" value="TreeGrafter"/>
</dbReference>
<feature type="transmembrane region" description="Helical" evidence="17">
    <location>
        <begin position="21"/>
        <end position="41"/>
    </location>
</feature>
<keyword evidence="6 17" id="KW-0813">Transport</keyword>
<feature type="domain" description="NADH:ubiquinone oxidoreductase chain 4 N-terminal" evidence="20">
    <location>
        <begin position="1"/>
        <end position="108"/>
    </location>
</feature>
<dbReference type="AlphaFoldDB" id="B7S672"/>
<dbReference type="GO" id="GO:0008137">
    <property type="term" value="F:NADH dehydrogenase (ubiquinone) activity"/>
    <property type="evidence" value="ECO:0007669"/>
    <property type="project" value="UniProtKB-UniRule"/>
</dbReference>
<dbReference type="Pfam" id="PF00361">
    <property type="entry name" value="Proton_antipo_M"/>
    <property type="match status" value="1"/>
</dbReference>
<feature type="transmembrane region" description="Helical" evidence="17">
    <location>
        <begin position="145"/>
        <end position="168"/>
    </location>
</feature>
<feature type="transmembrane region" description="Helical" evidence="17">
    <location>
        <begin position="251"/>
        <end position="271"/>
    </location>
</feature>
<feature type="chain" id="PRO_5002863448" description="NADH-ubiquinone oxidoreductase chain 4" evidence="18">
    <location>
        <begin position="18"/>
        <end position="449"/>
    </location>
</feature>
<feature type="domain" description="NADH:quinone oxidoreductase/Mrp antiporter transmembrane" evidence="19">
    <location>
        <begin position="112"/>
        <end position="395"/>
    </location>
</feature>
<evidence type="ECO:0000256" key="18">
    <source>
        <dbReference type="SAM" id="SignalP"/>
    </source>
</evidence>
<feature type="transmembrane region" description="Helical" evidence="17">
    <location>
        <begin position="383"/>
        <end position="405"/>
    </location>
</feature>
<comment type="function">
    <text evidence="1">Core subunit of the mitochondrial membrane respiratory chain NADH dehydrogenase (Complex I) that is believed to belong to the minimal assembly required for catalysis. Complex I functions in the transfer of electrons from NADH to the respiratory chain. The immediate electron acceptor for the enzyme is believed to be ubiquinone.</text>
</comment>
<dbReference type="GO" id="GO:0031966">
    <property type="term" value="C:mitochondrial membrane"/>
    <property type="evidence" value="ECO:0007669"/>
    <property type="project" value="UniProtKB-SubCell"/>
</dbReference>
<evidence type="ECO:0000256" key="8">
    <source>
        <dbReference type="ARBA" id="ARBA00022692"/>
    </source>
</evidence>
<feature type="transmembrane region" description="Helical" evidence="17">
    <location>
        <begin position="303"/>
        <end position="324"/>
    </location>
</feature>
<comment type="similarity">
    <text evidence="3 17">Belongs to the complex I subunit 4 family.</text>
</comment>
<dbReference type="NCBIfam" id="TIGR01972">
    <property type="entry name" value="NDH_I_M"/>
    <property type="match status" value="1"/>
</dbReference>
<keyword evidence="15 17" id="KW-0472">Membrane</keyword>
<gene>
    <name evidence="21" type="primary">ND4</name>
</gene>
<dbReference type="GO" id="GO:0042773">
    <property type="term" value="P:ATP synthesis coupled electron transport"/>
    <property type="evidence" value="ECO:0007669"/>
    <property type="project" value="InterPro"/>
</dbReference>
<protein>
    <recommendedName>
        <fullName evidence="5 17">NADH-ubiquinone oxidoreductase chain 4</fullName>
        <ecNumber evidence="4 17">7.1.1.2</ecNumber>
    </recommendedName>
</protein>
<feature type="transmembrane region" description="Helical" evidence="17">
    <location>
        <begin position="93"/>
        <end position="110"/>
    </location>
</feature>
<feature type="transmembrane region" description="Helical" evidence="17">
    <location>
        <begin position="61"/>
        <end position="81"/>
    </location>
</feature>
<evidence type="ECO:0000256" key="9">
    <source>
        <dbReference type="ARBA" id="ARBA00022967"/>
    </source>
</evidence>
<organism evidence="21">
    <name type="scientific">Kinyongia fischeri</name>
    <name type="common">Fischer's chameleon</name>
    <name type="synonym">Chamaeleo fischeri</name>
    <dbReference type="NCBI Taxonomy" id="414978"/>
    <lineage>
        <taxon>Eukaryota</taxon>
        <taxon>Metazoa</taxon>
        <taxon>Chordata</taxon>
        <taxon>Craniata</taxon>
        <taxon>Vertebrata</taxon>
        <taxon>Euteleostomi</taxon>
        <taxon>Lepidosauria</taxon>
        <taxon>Squamata</taxon>
        <taxon>Bifurcata</taxon>
        <taxon>Unidentata</taxon>
        <taxon>Episquamata</taxon>
        <taxon>Toxicofera</taxon>
        <taxon>Iguania</taxon>
        <taxon>Acrodonta</taxon>
        <taxon>Chamaeleonidae</taxon>
        <taxon>Kinyongia</taxon>
    </lineage>
</organism>
<keyword evidence="18" id="KW-0732">Signal</keyword>
<keyword evidence="12 17" id="KW-0520">NAD</keyword>
<evidence type="ECO:0000256" key="6">
    <source>
        <dbReference type="ARBA" id="ARBA00022448"/>
    </source>
</evidence>
<feature type="transmembrane region" description="Helical" evidence="17">
    <location>
        <begin position="278"/>
        <end position="297"/>
    </location>
</feature>
<reference evidence="21" key="1">
    <citation type="journal article" date="1997" name="J. Mol. Evol.">
        <title>Evolutionary shifts in three major structural features of the mitochondrial genome among iguanian lizards.</title>
        <authorList>
            <person name="Macey J.R."/>
            <person name="Larson A."/>
            <person name="Ananjeva N.B."/>
            <person name="Papenfuss T.J."/>
        </authorList>
    </citation>
    <scope>NUCLEOTIDE SEQUENCE</scope>
</reference>
<dbReference type="Pfam" id="PF01059">
    <property type="entry name" value="Oxidored_q5_N"/>
    <property type="match status" value="1"/>
</dbReference>
<dbReference type="InterPro" id="IPR010227">
    <property type="entry name" value="NADH_Q_OxRdtase_chainM/4"/>
</dbReference>
<dbReference type="PRINTS" id="PR01437">
    <property type="entry name" value="NUOXDRDTASE4"/>
</dbReference>
<dbReference type="CTD" id="4538"/>
<feature type="transmembrane region" description="Helical" evidence="17">
    <location>
        <begin position="426"/>
        <end position="446"/>
    </location>
</feature>
<evidence type="ECO:0000256" key="4">
    <source>
        <dbReference type="ARBA" id="ARBA00012944"/>
    </source>
</evidence>
<evidence type="ECO:0000259" key="19">
    <source>
        <dbReference type="Pfam" id="PF00361"/>
    </source>
</evidence>
<evidence type="ECO:0000256" key="1">
    <source>
        <dbReference type="ARBA" id="ARBA00003257"/>
    </source>
</evidence>
<evidence type="ECO:0000313" key="21">
    <source>
        <dbReference type="EMBL" id="ABM90405.1"/>
    </source>
</evidence>
<dbReference type="GO" id="GO:0003954">
    <property type="term" value="F:NADH dehydrogenase activity"/>
    <property type="evidence" value="ECO:0007669"/>
    <property type="project" value="TreeGrafter"/>
</dbReference>
<keyword evidence="8 17" id="KW-0812">Transmembrane</keyword>
<reference evidence="21" key="2">
    <citation type="journal article" date="2008" name="Mol. Phylogenet. Evol.">
        <title>Socotra Island the forgotten fragment of Gondwana: unmasking chameleon lizard history with complete mitochondrial genomic data.</title>
        <authorList>
            <person name="Macey J.R."/>
            <person name="Kuehl J.V."/>
            <person name="Larson A."/>
            <person name="Robinson M.D."/>
            <person name="Ugurtas I.H."/>
            <person name="Ananjeva N.B."/>
            <person name="Rahman H."/>
            <person name="Javed H.I."/>
            <person name="Osman R.M."/>
            <person name="Doumma A."/>
            <person name="Papenfuss T.J."/>
        </authorList>
    </citation>
    <scope>NUCLEOTIDE SEQUENCE</scope>
</reference>
<evidence type="ECO:0000256" key="12">
    <source>
        <dbReference type="ARBA" id="ARBA00023027"/>
    </source>
</evidence>
<evidence type="ECO:0000256" key="10">
    <source>
        <dbReference type="ARBA" id="ARBA00022982"/>
    </source>
</evidence>
<name>B7S672_KINFI</name>
<evidence type="ECO:0000256" key="7">
    <source>
        <dbReference type="ARBA" id="ARBA00022660"/>
    </source>
</evidence>
<evidence type="ECO:0000256" key="5">
    <source>
        <dbReference type="ARBA" id="ARBA00021006"/>
    </source>
</evidence>
<evidence type="ECO:0000256" key="14">
    <source>
        <dbReference type="ARBA" id="ARBA00023128"/>
    </source>
</evidence>
<evidence type="ECO:0000256" key="2">
    <source>
        <dbReference type="ARBA" id="ARBA00004225"/>
    </source>
</evidence>
<keyword evidence="11 17" id="KW-1133">Transmembrane helix</keyword>
<keyword evidence="7 17" id="KW-0679">Respiratory chain</keyword>
<dbReference type="PANTHER" id="PTHR43507:SF20">
    <property type="entry name" value="NADH-UBIQUINONE OXIDOREDUCTASE CHAIN 4"/>
    <property type="match status" value="1"/>
</dbReference>
<comment type="subcellular location">
    <subcellularLocation>
        <location evidence="2 17">Mitochondrion membrane</location>
        <topology evidence="2 17">Multi-pass membrane protein</topology>
    </subcellularLocation>
</comment>
<keyword evidence="10 17" id="KW-0249">Electron transport</keyword>
<keyword evidence="14 17" id="KW-0496">Mitochondrion</keyword>
<evidence type="ECO:0000256" key="3">
    <source>
        <dbReference type="ARBA" id="ARBA00009025"/>
    </source>
</evidence>